<dbReference type="Proteomes" id="UP000789739">
    <property type="component" value="Unassembled WGS sequence"/>
</dbReference>
<accession>A0A9N9CCA9</accession>
<reference evidence="1" key="1">
    <citation type="submission" date="2021-06" db="EMBL/GenBank/DDBJ databases">
        <authorList>
            <person name="Kallberg Y."/>
            <person name="Tangrot J."/>
            <person name="Rosling A."/>
        </authorList>
    </citation>
    <scope>NUCLEOTIDE SEQUENCE</scope>
    <source>
        <strain evidence="1">BR232B</strain>
    </source>
</reference>
<evidence type="ECO:0000313" key="2">
    <source>
        <dbReference type="Proteomes" id="UP000789739"/>
    </source>
</evidence>
<comment type="caution">
    <text evidence="1">The sequence shown here is derived from an EMBL/GenBank/DDBJ whole genome shotgun (WGS) entry which is preliminary data.</text>
</comment>
<gene>
    <name evidence="1" type="ORF">PBRASI_LOCUS7390</name>
</gene>
<sequence length="187" mass="21023">MVNNNILIIGITGNGKSALANLLVNTDEFGENNRDISEEDILLRIGEGICSAKEGISQVLFVFGGRFGPEQIAAFNTFKKFISESGITKYTTLIRTNFPSFRDQKSCEEDRQSLLSEDNKDLKETINSCNGIIYVDNPPIPEIDEEDADSDDEEEISRIKEKKQEARKIVLNHLAKNCCQTPYKLKK</sequence>
<evidence type="ECO:0000313" key="1">
    <source>
        <dbReference type="EMBL" id="CAG8596126.1"/>
    </source>
</evidence>
<name>A0A9N9CCA9_9GLOM</name>
<proteinExistence type="predicted"/>
<dbReference type="InterPro" id="IPR027417">
    <property type="entry name" value="P-loop_NTPase"/>
</dbReference>
<dbReference type="AlphaFoldDB" id="A0A9N9CCA9"/>
<dbReference type="SUPFAM" id="SSF52540">
    <property type="entry name" value="P-loop containing nucleoside triphosphate hydrolases"/>
    <property type="match status" value="1"/>
</dbReference>
<protein>
    <submittedName>
        <fullName evidence="1">6975_t:CDS:1</fullName>
    </submittedName>
</protein>
<keyword evidence="2" id="KW-1185">Reference proteome</keyword>
<dbReference type="Gene3D" id="3.40.50.300">
    <property type="entry name" value="P-loop containing nucleotide triphosphate hydrolases"/>
    <property type="match status" value="1"/>
</dbReference>
<dbReference type="EMBL" id="CAJVPI010001126">
    <property type="protein sequence ID" value="CAG8596126.1"/>
    <property type="molecule type" value="Genomic_DNA"/>
</dbReference>
<dbReference type="OrthoDB" id="8954335at2759"/>
<organism evidence="1 2">
    <name type="scientific">Paraglomus brasilianum</name>
    <dbReference type="NCBI Taxonomy" id="144538"/>
    <lineage>
        <taxon>Eukaryota</taxon>
        <taxon>Fungi</taxon>
        <taxon>Fungi incertae sedis</taxon>
        <taxon>Mucoromycota</taxon>
        <taxon>Glomeromycotina</taxon>
        <taxon>Glomeromycetes</taxon>
        <taxon>Paraglomerales</taxon>
        <taxon>Paraglomeraceae</taxon>
        <taxon>Paraglomus</taxon>
    </lineage>
</organism>